<dbReference type="Proteomes" id="UP000288227">
    <property type="component" value="Unassembled WGS sequence"/>
</dbReference>
<gene>
    <name evidence="6" type="ORF">SanaruYs_05070</name>
</gene>
<name>A0A401U603_9BACT</name>
<dbReference type="InterPro" id="IPR018490">
    <property type="entry name" value="cNMP-bd_dom_sf"/>
</dbReference>
<feature type="domain" description="Histidine kinase" evidence="5">
    <location>
        <begin position="285"/>
        <end position="465"/>
    </location>
</feature>
<dbReference type="InterPro" id="IPR003661">
    <property type="entry name" value="HisK_dim/P_dom"/>
</dbReference>
<protein>
    <recommendedName>
        <fullName evidence="2">histidine kinase</fullName>
        <ecNumber evidence="2">2.7.13.3</ecNumber>
    </recommendedName>
</protein>
<dbReference type="PROSITE" id="PS50042">
    <property type="entry name" value="CNMP_BINDING_3"/>
    <property type="match status" value="1"/>
</dbReference>
<dbReference type="SUPFAM" id="SSF55874">
    <property type="entry name" value="ATPase domain of HSP90 chaperone/DNA topoisomerase II/histidine kinase"/>
    <property type="match status" value="1"/>
</dbReference>
<dbReference type="InterPro" id="IPR036890">
    <property type="entry name" value="HATPase_C_sf"/>
</dbReference>
<dbReference type="Gene3D" id="1.10.287.130">
    <property type="match status" value="1"/>
</dbReference>
<dbReference type="InterPro" id="IPR000595">
    <property type="entry name" value="cNMP-bd_dom"/>
</dbReference>
<dbReference type="SUPFAM" id="SSF51206">
    <property type="entry name" value="cAMP-binding domain-like"/>
    <property type="match status" value="1"/>
</dbReference>
<dbReference type="SMART" id="SM00387">
    <property type="entry name" value="HATPase_c"/>
    <property type="match status" value="1"/>
</dbReference>
<dbReference type="GO" id="GO:0000155">
    <property type="term" value="F:phosphorelay sensor kinase activity"/>
    <property type="evidence" value="ECO:0007669"/>
    <property type="project" value="InterPro"/>
</dbReference>
<comment type="caution">
    <text evidence="6">The sequence shown here is derived from an EMBL/GenBank/DDBJ whole genome shotgun (WGS) entry which is preliminary data.</text>
</comment>
<reference evidence="6 7" key="1">
    <citation type="submission" date="2018-11" db="EMBL/GenBank/DDBJ databases">
        <title>Chryseotalea sanarue gen. nov., sp., nov., a member of the family Cytophagaceae, isolated from a brackish lake in Hamamatsu Japan.</title>
        <authorList>
            <person name="Maejima Y."/>
            <person name="Iino T."/>
            <person name="Muraguchi Y."/>
            <person name="Fukuda K."/>
            <person name="Ohkuma M."/>
            <person name="Moriuchi R."/>
            <person name="Dohra H."/>
            <person name="Kimbara K."/>
            <person name="Shintani M."/>
        </authorList>
    </citation>
    <scope>NUCLEOTIDE SEQUENCE [LARGE SCALE GENOMIC DNA]</scope>
    <source>
        <strain evidence="6 7">Ys</strain>
    </source>
</reference>
<dbReference type="AlphaFoldDB" id="A0A401U603"/>
<dbReference type="InterPro" id="IPR003594">
    <property type="entry name" value="HATPase_dom"/>
</dbReference>
<dbReference type="EC" id="2.7.13.3" evidence="2"/>
<dbReference type="RefSeq" id="WP_127120935.1">
    <property type="nucleotide sequence ID" value="NZ_BHXQ01000001.1"/>
</dbReference>
<dbReference type="CDD" id="cd00038">
    <property type="entry name" value="CAP_ED"/>
    <property type="match status" value="1"/>
</dbReference>
<keyword evidence="3" id="KW-0597">Phosphoprotein</keyword>
<dbReference type="Gene3D" id="2.60.120.10">
    <property type="entry name" value="Jelly Rolls"/>
    <property type="match status" value="1"/>
</dbReference>
<dbReference type="PANTHER" id="PTHR43065">
    <property type="entry name" value="SENSOR HISTIDINE KINASE"/>
    <property type="match status" value="1"/>
</dbReference>
<dbReference type="InterPro" id="IPR005467">
    <property type="entry name" value="His_kinase_dom"/>
</dbReference>
<dbReference type="Pfam" id="PF02518">
    <property type="entry name" value="HATPase_c"/>
    <property type="match status" value="1"/>
</dbReference>
<evidence type="ECO:0000259" key="5">
    <source>
        <dbReference type="PROSITE" id="PS50109"/>
    </source>
</evidence>
<evidence type="ECO:0000256" key="2">
    <source>
        <dbReference type="ARBA" id="ARBA00012438"/>
    </source>
</evidence>
<dbReference type="CDD" id="cd00082">
    <property type="entry name" value="HisKA"/>
    <property type="match status" value="1"/>
</dbReference>
<dbReference type="PROSITE" id="PS50109">
    <property type="entry name" value="HIS_KIN"/>
    <property type="match status" value="1"/>
</dbReference>
<keyword evidence="7" id="KW-1185">Reference proteome</keyword>
<comment type="catalytic activity">
    <reaction evidence="1">
        <text>ATP + protein L-histidine = ADP + protein N-phospho-L-histidine.</text>
        <dbReference type="EC" id="2.7.13.3"/>
    </reaction>
</comment>
<dbReference type="PRINTS" id="PR00344">
    <property type="entry name" value="BCTRLSENSOR"/>
</dbReference>
<dbReference type="InterPro" id="IPR014710">
    <property type="entry name" value="RmlC-like_jellyroll"/>
</dbReference>
<dbReference type="Pfam" id="PF00027">
    <property type="entry name" value="cNMP_binding"/>
    <property type="match status" value="1"/>
</dbReference>
<evidence type="ECO:0000259" key="4">
    <source>
        <dbReference type="PROSITE" id="PS50042"/>
    </source>
</evidence>
<evidence type="ECO:0000313" key="7">
    <source>
        <dbReference type="Proteomes" id="UP000288227"/>
    </source>
</evidence>
<evidence type="ECO:0000256" key="1">
    <source>
        <dbReference type="ARBA" id="ARBA00000085"/>
    </source>
</evidence>
<dbReference type="Gene3D" id="3.30.565.10">
    <property type="entry name" value="Histidine kinase-like ATPase, C-terminal domain"/>
    <property type="match status" value="1"/>
</dbReference>
<organism evidence="6 7">
    <name type="scientific">Chryseotalea sanaruensis</name>
    <dbReference type="NCBI Taxonomy" id="2482724"/>
    <lineage>
        <taxon>Bacteria</taxon>
        <taxon>Pseudomonadati</taxon>
        <taxon>Bacteroidota</taxon>
        <taxon>Cytophagia</taxon>
        <taxon>Cytophagales</taxon>
        <taxon>Chryseotaleaceae</taxon>
        <taxon>Chryseotalea</taxon>
    </lineage>
</organism>
<dbReference type="PANTHER" id="PTHR43065:SF48">
    <property type="entry name" value="HISTIDINE KINASE"/>
    <property type="match status" value="1"/>
</dbReference>
<dbReference type="InterPro" id="IPR004358">
    <property type="entry name" value="Sig_transdc_His_kin-like_C"/>
</dbReference>
<proteinExistence type="predicted"/>
<dbReference type="EMBL" id="BHXQ01000001">
    <property type="protein sequence ID" value="GCC50292.1"/>
    <property type="molecule type" value="Genomic_DNA"/>
</dbReference>
<feature type="domain" description="Cyclic nucleotide-binding" evidence="4">
    <location>
        <begin position="14"/>
        <end position="133"/>
    </location>
</feature>
<sequence>MVKDVFHLLKQVPEFVNVPDQQLQWLASNGTANHYKEGDKVFSSGDTIDGFQIVMQGGVTLFVNQPNGRRNLGTYEPMEILGRLPYSRMKAAVAEGFAEGDLILFFLHKDHFPELINQCHEITEVLVHNMTDRVRDFTKQQQQNDKMMALGKLSAGLAHELNNPSAAVVRSAQELKKHLAHTPENFKRVIKIQADDAIVDQVTNFVFKRTQRYGDVSLSLMQKTALEDELTDWLEKTGLENPYDIVETFADFSINTEDLEEIKGWLRPIDVPAVLYWINQVLTTEKLVSDIEEASKRINTLVTSVKGYTHMDQATEKQVADIHPGIRNTLTMLNHKLKKNSIKLVENFQKDLPKASIFVSEMNQVWTNLIDNAIDAMENTDERVLEIKTLLDREFINVYIIDSGPGIPKEIQDKIFDPFFTTKAMGKGTGLGLEVVRQIINQHNGKIELTSKPGRTEFKICFPIK</sequence>
<evidence type="ECO:0000313" key="6">
    <source>
        <dbReference type="EMBL" id="GCC50292.1"/>
    </source>
</evidence>
<accession>A0A401U603</accession>
<dbReference type="OrthoDB" id="9806995at2"/>
<evidence type="ECO:0000256" key="3">
    <source>
        <dbReference type="ARBA" id="ARBA00022553"/>
    </source>
</evidence>